<gene>
    <name evidence="2" type="ORF">SCABRO_02380</name>
</gene>
<evidence type="ECO:0000259" key="1">
    <source>
        <dbReference type="Pfam" id="PF21778"/>
    </source>
</evidence>
<evidence type="ECO:0000313" key="2">
    <source>
        <dbReference type="EMBL" id="KHE91884.1"/>
    </source>
</evidence>
<dbReference type="Proteomes" id="UP000030652">
    <property type="component" value="Unassembled WGS sequence"/>
</dbReference>
<proteinExistence type="predicted"/>
<dbReference type="AlphaFoldDB" id="A0A0B0EH51"/>
<protein>
    <recommendedName>
        <fullName evidence="1">DUF6873 domain-containing protein</fullName>
    </recommendedName>
</protein>
<evidence type="ECO:0000313" key="3">
    <source>
        <dbReference type="Proteomes" id="UP000030652"/>
    </source>
</evidence>
<dbReference type="Pfam" id="PF21778">
    <property type="entry name" value="DUF6873"/>
    <property type="match status" value="1"/>
</dbReference>
<name>A0A0B0EH51_9BACT</name>
<reference evidence="2 3" key="1">
    <citation type="submission" date="2014-10" db="EMBL/GenBank/DDBJ databases">
        <title>Draft genome of anammox bacterium scalindua brodae, obtained using differential coverage binning of sequence data from two enrichment reactors.</title>
        <authorList>
            <person name="Speth D.R."/>
            <person name="Russ L."/>
            <person name="Kartal B."/>
            <person name="Op den Camp H.J."/>
            <person name="Dutilh B.E."/>
            <person name="Jetten M.S."/>
        </authorList>
    </citation>
    <scope>NUCLEOTIDE SEQUENCE [LARGE SCALE GENOMIC DNA]</scope>
    <source>
        <strain evidence="2">RU1</strain>
    </source>
</reference>
<accession>A0A0B0EH51</accession>
<dbReference type="EMBL" id="JRYO01000166">
    <property type="protein sequence ID" value="KHE91884.1"/>
    <property type="molecule type" value="Genomic_DNA"/>
</dbReference>
<sequence>MLAIIDSRSTKQAINNLNKYVTDVYAFQTNGITGNSISGHPDIFIYQYKNQLVVAPNAPVELFVFFENHNIAYLKGKRDVGHELDNSVQYNCLSTSQFLFHKSGYTDSAILEINKDKEFIHLPQAYTRCSLVHLSKDNYLTSDRGVEKVLLQRGFCCFYFNPEEITIQDHKNGFIGGAVGICGKRIFFNGNIELHTDGHRLKEHLLNIGFDIINLSDEYLYDGGCIFFVNRR</sequence>
<comment type="caution">
    <text evidence="2">The sequence shown here is derived from an EMBL/GenBank/DDBJ whole genome shotgun (WGS) entry which is preliminary data.</text>
</comment>
<organism evidence="2 3">
    <name type="scientific">Candidatus Scalindua brodae</name>
    <dbReference type="NCBI Taxonomy" id="237368"/>
    <lineage>
        <taxon>Bacteria</taxon>
        <taxon>Pseudomonadati</taxon>
        <taxon>Planctomycetota</taxon>
        <taxon>Candidatus Brocadiia</taxon>
        <taxon>Candidatus Brocadiales</taxon>
        <taxon>Candidatus Scalinduaceae</taxon>
        <taxon>Candidatus Scalindua</taxon>
    </lineage>
</organism>
<feature type="domain" description="DUF6873" evidence="1">
    <location>
        <begin position="4"/>
        <end position="227"/>
    </location>
</feature>
<dbReference type="InterPro" id="IPR049238">
    <property type="entry name" value="DUF6873"/>
</dbReference>
<dbReference type="eggNOG" id="ENOG502ZBQJ">
    <property type="taxonomic scope" value="Bacteria"/>
</dbReference>